<dbReference type="InterPro" id="IPR007345">
    <property type="entry name" value="Polysacch_pyruvyl_Trfase"/>
</dbReference>
<comment type="caution">
    <text evidence="2">The sequence shown here is derived from an EMBL/GenBank/DDBJ whole genome shotgun (WGS) entry which is preliminary data.</text>
</comment>
<keyword evidence="2" id="KW-0808">Transferase</keyword>
<accession>A0ABT7BCT0</accession>
<name>A0ABT7BCT0_9CYAN</name>
<dbReference type="InterPro" id="IPR019896">
    <property type="entry name" value="Polysacch_pyruvyl_Trfase_CsaB"/>
</dbReference>
<dbReference type="GO" id="GO:0016740">
    <property type="term" value="F:transferase activity"/>
    <property type="evidence" value="ECO:0007669"/>
    <property type="project" value="UniProtKB-KW"/>
</dbReference>
<dbReference type="PANTHER" id="PTHR36836">
    <property type="entry name" value="COLANIC ACID BIOSYNTHESIS PROTEIN WCAK"/>
    <property type="match status" value="1"/>
</dbReference>
<protein>
    <submittedName>
        <fullName evidence="2">Polysaccharide pyruvyl transferase CsaB</fullName>
    </submittedName>
</protein>
<proteinExistence type="predicted"/>
<organism evidence="2 3">
    <name type="scientific">Roseofilum capinflatum BLCC-M114</name>
    <dbReference type="NCBI Taxonomy" id="3022440"/>
    <lineage>
        <taxon>Bacteria</taxon>
        <taxon>Bacillati</taxon>
        <taxon>Cyanobacteriota</taxon>
        <taxon>Cyanophyceae</taxon>
        <taxon>Desertifilales</taxon>
        <taxon>Desertifilaceae</taxon>
        <taxon>Roseofilum</taxon>
        <taxon>Roseofilum capinflatum</taxon>
    </lineage>
</organism>
<sequence>MRVVLCGYYGQGNAGDEALLVTLLQMLPETVTPVVLSANCEETQQQYGVETCNNATHRWRDRTSIADLWRTLASADGFIWGGGSLIQDVTSWRSPLYYFALMALAQRMGKVTLAWGQGIGPLNSALTRQLARSLFGGCTAVSVRDRQSAQLLTDWKIPHILAPDPVWALDPLPVQSLDHLPHPRIAVVLRPHPQLTADRLQILTQALIELQRGTQSHLLLLPFQPKSDLDLAQRVHEALPQVSEIWMGDRPEQYKSIFSQVQMAIAMRLHGLIMAASMGCPCFALSYDPKVTQLMEQFNLPGWELDRLPEDPSQISQTWIDFYKHRQPLTPAHLEEIRGQTMQHQQMLHRYLITR</sequence>
<evidence type="ECO:0000313" key="3">
    <source>
        <dbReference type="Proteomes" id="UP001235849"/>
    </source>
</evidence>
<gene>
    <name evidence="2" type="primary">csaB</name>
    <name evidence="2" type="ORF">PMG25_21095</name>
</gene>
<feature type="domain" description="Polysaccharide pyruvyl transferase" evidence="1">
    <location>
        <begin position="13"/>
        <end position="289"/>
    </location>
</feature>
<dbReference type="Pfam" id="PF04230">
    <property type="entry name" value="PS_pyruv_trans"/>
    <property type="match status" value="1"/>
</dbReference>
<dbReference type="PANTHER" id="PTHR36836:SF1">
    <property type="entry name" value="COLANIC ACID BIOSYNTHESIS PROTEIN WCAK"/>
    <property type="match status" value="1"/>
</dbReference>
<dbReference type="NCBIfam" id="TIGR03609">
    <property type="entry name" value="S_layer_CsaB"/>
    <property type="match status" value="1"/>
</dbReference>
<reference evidence="2 3" key="1">
    <citation type="submission" date="2023-01" db="EMBL/GenBank/DDBJ databases">
        <title>Novel diversity within Roseofilum (Cyanobacteria; Desertifilaceae) from marine benthic mats with descriptions of four novel species.</title>
        <authorList>
            <person name="Wang Y."/>
            <person name="Berthold D.E."/>
            <person name="Hu J."/>
            <person name="Lefler F.W."/>
            <person name="Laughinghouse H.D. IV."/>
        </authorList>
    </citation>
    <scope>NUCLEOTIDE SEQUENCE [LARGE SCALE GENOMIC DNA]</scope>
    <source>
        <strain evidence="2 3">BLCC-M114</strain>
    </source>
</reference>
<keyword evidence="3" id="KW-1185">Reference proteome</keyword>
<evidence type="ECO:0000313" key="2">
    <source>
        <dbReference type="EMBL" id="MDJ1176587.1"/>
    </source>
</evidence>
<dbReference type="RefSeq" id="WP_283768863.1">
    <property type="nucleotide sequence ID" value="NZ_JAQOSO010000109.1"/>
</dbReference>
<dbReference type="Proteomes" id="UP001235849">
    <property type="component" value="Unassembled WGS sequence"/>
</dbReference>
<dbReference type="EMBL" id="JAQOSO010000109">
    <property type="protein sequence ID" value="MDJ1176587.1"/>
    <property type="molecule type" value="Genomic_DNA"/>
</dbReference>
<evidence type="ECO:0000259" key="1">
    <source>
        <dbReference type="Pfam" id="PF04230"/>
    </source>
</evidence>